<feature type="transmembrane region" description="Helical" evidence="1">
    <location>
        <begin position="91"/>
        <end position="114"/>
    </location>
</feature>
<feature type="transmembrane region" description="Helical" evidence="1">
    <location>
        <begin position="6"/>
        <end position="32"/>
    </location>
</feature>
<dbReference type="EMBL" id="FPHH01000114">
    <property type="protein sequence ID" value="SFV68796.1"/>
    <property type="molecule type" value="Genomic_DNA"/>
</dbReference>
<evidence type="ECO:0000256" key="1">
    <source>
        <dbReference type="SAM" id="Phobius"/>
    </source>
</evidence>
<dbReference type="AlphaFoldDB" id="A0A1W1CSK7"/>
<name>A0A1W1CSK7_9ZZZZ</name>
<reference evidence="2" key="1">
    <citation type="submission" date="2016-10" db="EMBL/GenBank/DDBJ databases">
        <authorList>
            <person name="de Groot N.N."/>
        </authorList>
    </citation>
    <scope>NUCLEOTIDE SEQUENCE</scope>
</reference>
<feature type="transmembrane region" description="Helical" evidence="1">
    <location>
        <begin position="120"/>
        <end position="137"/>
    </location>
</feature>
<proteinExistence type="predicted"/>
<accession>A0A1W1CSK7</accession>
<keyword evidence="1" id="KW-0812">Transmembrane</keyword>
<keyword evidence="1" id="KW-0472">Membrane</keyword>
<protein>
    <submittedName>
        <fullName evidence="2">Uncharacterized protein</fullName>
    </submittedName>
</protein>
<sequence>MVYTVLYILYSSLSSIYLFLPPLFSLLFFLFVHSLRREHLLSLVFISFALLVFEANYGEVFFSTIFYFYIATKFLLPKIEQSFNCYSCIRILYVLLAYIGYFLFLLLISQIFLLPIEVNISYYMLYYIIIEFFLVSLL</sequence>
<keyword evidence="1" id="KW-1133">Transmembrane helix</keyword>
<organism evidence="2">
    <name type="scientific">hydrothermal vent metagenome</name>
    <dbReference type="NCBI Taxonomy" id="652676"/>
    <lineage>
        <taxon>unclassified sequences</taxon>
        <taxon>metagenomes</taxon>
        <taxon>ecological metagenomes</taxon>
    </lineage>
</organism>
<gene>
    <name evidence="2" type="ORF">MNB_SM-5-353</name>
</gene>
<evidence type="ECO:0000313" key="2">
    <source>
        <dbReference type="EMBL" id="SFV68796.1"/>
    </source>
</evidence>